<accession>A0A8H4TQQ7</accession>
<dbReference type="PANTHER" id="PTHR46910:SF12">
    <property type="entry name" value="REGULATORY PROTEIN CAT8"/>
    <property type="match status" value="1"/>
</dbReference>
<keyword evidence="1" id="KW-0539">Nucleus</keyword>
<name>A0A8H4TQQ7_9HYPO</name>
<comment type="caution">
    <text evidence="4">The sequence shown here is derived from an EMBL/GenBank/DDBJ whole genome shotgun (WGS) entry which is preliminary data.</text>
</comment>
<evidence type="ECO:0000259" key="3">
    <source>
        <dbReference type="Pfam" id="PF04082"/>
    </source>
</evidence>
<organism evidence="4 5">
    <name type="scientific">Fusarium sarcochroum</name>
    <dbReference type="NCBI Taxonomy" id="1208366"/>
    <lineage>
        <taxon>Eukaryota</taxon>
        <taxon>Fungi</taxon>
        <taxon>Dikarya</taxon>
        <taxon>Ascomycota</taxon>
        <taxon>Pezizomycotina</taxon>
        <taxon>Sordariomycetes</taxon>
        <taxon>Hypocreomycetidae</taxon>
        <taxon>Hypocreales</taxon>
        <taxon>Nectriaceae</taxon>
        <taxon>Fusarium</taxon>
        <taxon>Fusarium lateritium species complex</taxon>
    </lineage>
</organism>
<dbReference type="InterPro" id="IPR007219">
    <property type="entry name" value="XnlR_reg_dom"/>
</dbReference>
<dbReference type="CDD" id="cd12148">
    <property type="entry name" value="fungal_TF_MHR"/>
    <property type="match status" value="1"/>
</dbReference>
<evidence type="ECO:0000313" key="4">
    <source>
        <dbReference type="EMBL" id="KAF4962288.1"/>
    </source>
</evidence>
<dbReference type="AlphaFoldDB" id="A0A8H4TQQ7"/>
<dbReference type="EMBL" id="JABEXW010000554">
    <property type="protein sequence ID" value="KAF4962288.1"/>
    <property type="molecule type" value="Genomic_DNA"/>
</dbReference>
<keyword evidence="5" id="KW-1185">Reference proteome</keyword>
<sequence length="389" mass="43696">MNRSQKSEVEFGTRAQDSLQKATAGPFSIGDSKASPISDVANPMNIQAPELGIRANFTCGYEDVAKLPLSAHGHGPLGPMFATNDEKVAHIDFHNHCASIFFQQWAPLFPVLHEPSFRKVMGNFISAPETVTDKHMIAEIYLVVDIANMSSNAPDLQQLSICEQKWKDAFYAIAANESVQTLQCITLVLLRCTIRGDLGETRSYKRTAIDLFNRLILQGRFQDQNYSQLDALATDIQQRLFYTLYTLDCFSAIALHQPRLFREQNVQVQYPDDTGGTGDKYVTNHKFRTTPSSEETHMSLPIALFRATRILAKLLDEIYLPSSSCEPLSARLMRLGEELHTWYWELPDHLQLEPSNKPSTGAIGSCPILLVRKNNLETYVPKPLTGFRA</sequence>
<dbReference type="InterPro" id="IPR050987">
    <property type="entry name" value="AtrR-like"/>
</dbReference>
<proteinExistence type="predicted"/>
<feature type="domain" description="Xylanolytic transcriptional activator regulatory" evidence="3">
    <location>
        <begin position="99"/>
        <end position="342"/>
    </location>
</feature>
<feature type="compositionally biased region" description="Basic and acidic residues" evidence="2">
    <location>
        <begin position="1"/>
        <end position="11"/>
    </location>
</feature>
<reference evidence="4" key="1">
    <citation type="journal article" date="2020" name="BMC Genomics">
        <title>Correction to: Identification and distribution of gene clusters required for synthesis of sphingolipid metabolism inhibitors in diverse species of the filamentous fungus Fusarium.</title>
        <authorList>
            <person name="Kim H.S."/>
            <person name="Lohmar J.M."/>
            <person name="Busman M."/>
            <person name="Brown D.W."/>
            <person name="Naumann T.A."/>
            <person name="Divon H.H."/>
            <person name="Lysoe E."/>
            <person name="Uhlig S."/>
            <person name="Proctor R.H."/>
        </authorList>
    </citation>
    <scope>NUCLEOTIDE SEQUENCE</scope>
    <source>
        <strain evidence="4">NRRL 20472</strain>
    </source>
</reference>
<evidence type="ECO:0000256" key="1">
    <source>
        <dbReference type="ARBA" id="ARBA00023242"/>
    </source>
</evidence>
<dbReference type="GO" id="GO:0003700">
    <property type="term" value="F:DNA-binding transcription factor activity"/>
    <property type="evidence" value="ECO:0007669"/>
    <property type="project" value="InterPro"/>
</dbReference>
<evidence type="ECO:0000313" key="5">
    <source>
        <dbReference type="Proteomes" id="UP000622797"/>
    </source>
</evidence>
<dbReference type="GO" id="GO:0008270">
    <property type="term" value="F:zinc ion binding"/>
    <property type="evidence" value="ECO:0007669"/>
    <property type="project" value="InterPro"/>
</dbReference>
<reference evidence="4" key="2">
    <citation type="submission" date="2020-05" db="EMBL/GenBank/DDBJ databases">
        <authorList>
            <person name="Kim H.-S."/>
            <person name="Proctor R.H."/>
            <person name="Brown D.W."/>
        </authorList>
    </citation>
    <scope>NUCLEOTIDE SEQUENCE</scope>
    <source>
        <strain evidence="4">NRRL 20472</strain>
    </source>
</reference>
<gene>
    <name evidence="4" type="ORF">FSARC_9619</name>
</gene>
<dbReference type="Proteomes" id="UP000622797">
    <property type="component" value="Unassembled WGS sequence"/>
</dbReference>
<evidence type="ECO:0000256" key="2">
    <source>
        <dbReference type="SAM" id="MobiDB-lite"/>
    </source>
</evidence>
<dbReference type="Pfam" id="PF04082">
    <property type="entry name" value="Fungal_trans"/>
    <property type="match status" value="1"/>
</dbReference>
<dbReference type="OrthoDB" id="3266505at2759"/>
<protein>
    <recommendedName>
        <fullName evidence="3">Xylanolytic transcriptional activator regulatory domain-containing protein</fullName>
    </recommendedName>
</protein>
<dbReference type="PANTHER" id="PTHR46910">
    <property type="entry name" value="TRANSCRIPTION FACTOR PDR1"/>
    <property type="match status" value="1"/>
</dbReference>
<dbReference type="GO" id="GO:0003677">
    <property type="term" value="F:DNA binding"/>
    <property type="evidence" value="ECO:0007669"/>
    <property type="project" value="InterPro"/>
</dbReference>
<dbReference type="GO" id="GO:0006351">
    <property type="term" value="P:DNA-templated transcription"/>
    <property type="evidence" value="ECO:0007669"/>
    <property type="project" value="InterPro"/>
</dbReference>
<feature type="region of interest" description="Disordered" evidence="2">
    <location>
        <begin position="1"/>
        <end position="27"/>
    </location>
</feature>